<keyword evidence="3" id="KW-1185">Reference proteome</keyword>
<keyword evidence="1" id="KW-1133">Transmembrane helix</keyword>
<dbReference type="AlphaFoldDB" id="A0A846MY63"/>
<protein>
    <submittedName>
        <fullName evidence="2">Uncharacterized protein</fullName>
    </submittedName>
</protein>
<dbReference type="Proteomes" id="UP000570514">
    <property type="component" value="Unassembled WGS sequence"/>
</dbReference>
<evidence type="ECO:0000256" key="1">
    <source>
        <dbReference type="SAM" id="Phobius"/>
    </source>
</evidence>
<keyword evidence="1" id="KW-0812">Transmembrane</keyword>
<dbReference type="EMBL" id="JAASRM010000001">
    <property type="protein sequence ID" value="NIK88564.1"/>
    <property type="molecule type" value="Genomic_DNA"/>
</dbReference>
<evidence type="ECO:0000313" key="3">
    <source>
        <dbReference type="Proteomes" id="UP000570514"/>
    </source>
</evidence>
<accession>A0A846MY63</accession>
<sequence>MDPSAKHHAVVILLAVFAGAAVLFTGLIVSNRIEVEPYFPNGYMATRVIGAVIGLVTCAVVIGILQFW</sequence>
<keyword evidence="1" id="KW-0472">Membrane</keyword>
<organism evidence="2 3">
    <name type="scientific">Rhizomicrobium palustre</name>
    <dbReference type="NCBI Taxonomy" id="189966"/>
    <lineage>
        <taxon>Bacteria</taxon>
        <taxon>Pseudomonadati</taxon>
        <taxon>Pseudomonadota</taxon>
        <taxon>Alphaproteobacteria</taxon>
        <taxon>Micropepsales</taxon>
        <taxon>Micropepsaceae</taxon>
        <taxon>Rhizomicrobium</taxon>
    </lineage>
</organism>
<name>A0A846MY63_9PROT</name>
<feature type="transmembrane region" description="Helical" evidence="1">
    <location>
        <begin position="9"/>
        <end position="28"/>
    </location>
</feature>
<evidence type="ECO:0000313" key="2">
    <source>
        <dbReference type="EMBL" id="NIK88564.1"/>
    </source>
</evidence>
<gene>
    <name evidence="2" type="ORF">FHS83_001882</name>
</gene>
<comment type="caution">
    <text evidence="2">The sequence shown here is derived from an EMBL/GenBank/DDBJ whole genome shotgun (WGS) entry which is preliminary data.</text>
</comment>
<proteinExistence type="predicted"/>
<reference evidence="2 3" key="1">
    <citation type="submission" date="2020-03" db="EMBL/GenBank/DDBJ databases">
        <title>Genomic Encyclopedia of Type Strains, Phase IV (KMG-IV): sequencing the most valuable type-strain genomes for metagenomic binning, comparative biology and taxonomic classification.</title>
        <authorList>
            <person name="Goeker M."/>
        </authorList>
    </citation>
    <scope>NUCLEOTIDE SEQUENCE [LARGE SCALE GENOMIC DNA]</scope>
    <source>
        <strain evidence="2 3">DSM 19867</strain>
    </source>
</reference>
<feature type="transmembrane region" description="Helical" evidence="1">
    <location>
        <begin position="48"/>
        <end position="67"/>
    </location>
</feature>